<dbReference type="EMBL" id="UHDZ01000001">
    <property type="protein sequence ID" value="SUM69277.1"/>
    <property type="molecule type" value="Genomic_DNA"/>
</dbReference>
<dbReference type="AlphaFoldDB" id="A0A380H1I3"/>
<dbReference type="GeneID" id="93796144"/>
<reference evidence="1 2" key="1">
    <citation type="submission" date="2018-06" db="EMBL/GenBank/DDBJ databases">
        <authorList>
            <consortium name="Pathogen Informatics"/>
            <person name="Doyle S."/>
        </authorList>
    </citation>
    <scope>NUCLEOTIDE SEQUENCE [LARGE SCALE GENOMIC DNA]</scope>
    <source>
        <strain evidence="1 2">NCTC11807</strain>
    </source>
</reference>
<protein>
    <submittedName>
        <fullName evidence="1">Transcription regulator</fullName>
    </submittedName>
</protein>
<organism evidence="1 2">
    <name type="scientific">Staphylococcus saccharolyticus</name>
    <dbReference type="NCBI Taxonomy" id="33028"/>
    <lineage>
        <taxon>Bacteria</taxon>
        <taxon>Bacillati</taxon>
        <taxon>Bacillota</taxon>
        <taxon>Bacilli</taxon>
        <taxon>Bacillales</taxon>
        <taxon>Staphylococcaceae</taxon>
        <taxon>Staphylococcus</taxon>
    </lineage>
</organism>
<evidence type="ECO:0000313" key="1">
    <source>
        <dbReference type="EMBL" id="SUM69277.1"/>
    </source>
</evidence>
<dbReference type="Proteomes" id="UP000255425">
    <property type="component" value="Unassembled WGS sequence"/>
</dbReference>
<sequence>MKRQMNISKNSVRYIEELNYIDILNDKESLYNKISRVLHFSSDLNMIPIFKIKTQRYDIFTSTEKMALNMTLEMLFIMLR</sequence>
<gene>
    <name evidence="1" type="ORF">NCTC11807_00785</name>
</gene>
<keyword evidence="2" id="KW-1185">Reference proteome</keyword>
<dbReference type="RefSeq" id="WP_232619679.1">
    <property type="nucleotide sequence ID" value="NZ_CP066042.1"/>
</dbReference>
<accession>A0A380H1I3</accession>
<proteinExistence type="predicted"/>
<name>A0A380H1I3_9STAP</name>
<evidence type="ECO:0000313" key="2">
    <source>
        <dbReference type="Proteomes" id="UP000255425"/>
    </source>
</evidence>